<dbReference type="GO" id="GO:0002178">
    <property type="term" value="C:palmitoyltransferase complex"/>
    <property type="evidence" value="ECO:0007669"/>
    <property type="project" value="TreeGrafter"/>
</dbReference>
<dbReference type="OrthoDB" id="2190159at2759"/>
<dbReference type="KEGG" id="foc:113203861"/>
<reference evidence="9" key="1">
    <citation type="submission" date="2025-08" db="UniProtKB">
        <authorList>
            <consortium name="RefSeq"/>
        </authorList>
    </citation>
    <scope>IDENTIFICATION</scope>
    <source>
        <tissue evidence="9">Whole organism</tissue>
    </source>
</reference>
<dbReference type="GeneID" id="113203861"/>
<dbReference type="Pfam" id="PF10256">
    <property type="entry name" value="Erf4"/>
    <property type="match status" value="1"/>
</dbReference>
<keyword evidence="6" id="KW-0472">Membrane</keyword>
<sequence length="146" mass="16982">MNHSSPLNEVPDPNQANQCVKVFVQRDYSDGTMIKFQTRFPPELEDKIERQAFEYTVNQMNAYFQEAEEASCSTYCEGCLACLTAYLMYICVQTHFEKCLRKIAKFVIEQNERVYQPRGLLLTNPVDRGLRVIEISILDQQMVPRT</sequence>
<evidence type="ECO:0000313" key="9">
    <source>
        <dbReference type="RefSeq" id="XP_026274559.1"/>
    </source>
</evidence>
<evidence type="ECO:0000256" key="6">
    <source>
        <dbReference type="ARBA" id="ARBA00023136"/>
    </source>
</evidence>
<comment type="subunit">
    <text evidence="3">Interacts with ERF2.</text>
</comment>
<dbReference type="AlphaFoldDB" id="A0A6J1S062"/>
<dbReference type="Proteomes" id="UP000504606">
    <property type="component" value="Unplaced"/>
</dbReference>
<comment type="similarity">
    <text evidence="2">Belongs to the ERF4 family.</text>
</comment>
<gene>
    <name evidence="9" type="primary">LOC113203861</name>
</gene>
<dbReference type="PANTHER" id="PTHR13254:SF0">
    <property type="entry name" value="GOLGIN SUBFAMILY A MEMBER 7_ERF4 DOMAIN-CONTAINING PROTEIN"/>
    <property type="match status" value="1"/>
</dbReference>
<evidence type="ECO:0000256" key="5">
    <source>
        <dbReference type="ARBA" id="ARBA00022824"/>
    </source>
</evidence>
<evidence type="ECO:0000256" key="4">
    <source>
        <dbReference type="ARBA" id="ARBA00018463"/>
    </source>
</evidence>
<dbReference type="InterPro" id="IPR019383">
    <property type="entry name" value="Golgin_A_7/ERF4"/>
</dbReference>
<keyword evidence="8" id="KW-1185">Reference proteome</keyword>
<keyword evidence="5" id="KW-0256">Endoplasmic reticulum</keyword>
<comment type="subcellular location">
    <subcellularLocation>
        <location evidence="1">Endoplasmic reticulum membrane</location>
        <topology evidence="1">Peripheral membrane protein</topology>
    </subcellularLocation>
</comment>
<dbReference type="RefSeq" id="XP_026274559.1">
    <property type="nucleotide sequence ID" value="XM_026418774.2"/>
</dbReference>
<evidence type="ECO:0000259" key="7">
    <source>
        <dbReference type="Pfam" id="PF10256"/>
    </source>
</evidence>
<feature type="domain" description="Golgin subfamily A member 7/ERF4" evidence="7">
    <location>
        <begin position="22"/>
        <end position="134"/>
    </location>
</feature>
<name>A0A6J1S062_FRAOC</name>
<evidence type="ECO:0000256" key="3">
    <source>
        <dbReference type="ARBA" id="ARBA00011396"/>
    </source>
</evidence>
<dbReference type="GO" id="GO:0006612">
    <property type="term" value="P:protein targeting to membrane"/>
    <property type="evidence" value="ECO:0007669"/>
    <property type="project" value="TreeGrafter"/>
</dbReference>
<evidence type="ECO:0000256" key="1">
    <source>
        <dbReference type="ARBA" id="ARBA00004406"/>
    </source>
</evidence>
<dbReference type="PANTHER" id="PTHR13254">
    <property type="entry name" value="GOLGI AUTOANTIGEN, GOLGIN SUBFAMILY A, 7"/>
    <property type="match status" value="1"/>
</dbReference>
<evidence type="ECO:0000313" key="8">
    <source>
        <dbReference type="Proteomes" id="UP000504606"/>
    </source>
</evidence>
<proteinExistence type="inferred from homology"/>
<accession>A0A6J1S062</accession>
<evidence type="ECO:0000256" key="2">
    <source>
        <dbReference type="ARBA" id="ARBA00007732"/>
    </source>
</evidence>
<dbReference type="GO" id="GO:0005789">
    <property type="term" value="C:endoplasmic reticulum membrane"/>
    <property type="evidence" value="ECO:0007669"/>
    <property type="project" value="UniProtKB-SubCell"/>
</dbReference>
<protein>
    <recommendedName>
        <fullName evidence="4">Ras modification protein ERF4</fullName>
    </recommendedName>
</protein>
<organism evidence="8 9">
    <name type="scientific">Frankliniella occidentalis</name>
    <name type="common">Western flower thrips</name>
    <name type="synonym">Euthrips occidentalis</name>
    <dbReference type="NCBI Taxonomy" id="133901"/>
    <lineage>
        <taxon>Eukaryota</taxon>
        <taxon>Metazoa</taxon>
        <taxon>Ecdysozoa</taxon>
        <taxon>Arthropoda</taxon>
        <taxon>Hexapoda</taxon>
        <taxon>Insecta</taxon>
        <taxon>Pterygota</taxon>
        <taxon>Neoptera</taxon>
        <taxon>Paraneoptera</taxon>
        <taxon>Thysanoptera</taxon>
        <taxon>Terebrantia</taxon>
        <taxon>Thripoidea</taxon>
        <taxon>Thripidae</taxon>
        <taxon>Frankliniella</taxon>
    </lineage>
</organism>
<dbReference type="InterPro" id="IPR051371">
    <property type="entry name" value="Ras_palmitoyltransferase"/>
</dbReference>